<feature type="domain" description="Thiamine pyrophosphate enzyme N-terminal TPP-binding" evidence="7">
    <location>
        <begin position="15"/>
        <end position="126"/>
    </location>
</feature>
<dbReference type="CDD" id="cd00568">
    <property type="entry name" value="TPP_enzymes"/>
    <property type="match status" value="1"/>
</dbReference>
<keyword evidence="9" id="KW-1185">Reference proteome</keyword>
<organism evidence="8 9">
    <name type="scientific">Photobacterium galatheae</name>
    <dbReference type="NCBI Taxonomy" id="1654360"/>
    <lineage>
        <taxon>Bacteria</taxon>
        <taxon>Pseudomonadati</taxon>
        <taxon>Pseudomonadota</taxon>
        <taxon>Gammaproteobacteria</taxon>
        <taxon>Vibrionales</taxon>
        <taxon>Vibrionaceae</taxon>
        <taxon>Photobacterium</taxon>
    </lineage>
</organism>
<dbReference type="GO" id="GO:0005948">
    <property type="term" value="C:acetolactate synthase complex"/>
    <property type="evidence" value="ECO:0007669"/>
    <property type="project" value="TreeGrafter"/>
</dbReference>
<name>A0A066RSX3_9GAMM</name>
<dbReference type="Proteomes" id="UP000027192">
    <property type="component" value="Unassembled WGS sequence"/>
</dbReference>
<dbReference type="Pfam" id="PF00205">
    <property type="entry name" value="TPP_enzyme_M"/>
    <property type="match status" value="1"/>
</dbReference>
<comment type="caution">
    <text evidence="8">The sequence shown here is derived from an EMBL/GenBank/DDBJ whole genome shotgun (WGS) entry which is preliminary data.</text>
</comment>
<evidence type="ECO:0000259" key="6">
    <source>
        <dbReference type="Pfam" id="PF02775"/>
    </source>
</evidence>
<evidence type="ECO:0000256" key="4">
    <source>
        <dbReference type="RuleBase" id="RU362132"/>
    </source>
</evidence>
<dbReference type="InterPro" id="IPR045229">
    <property type="entry name" value="TPP_enz"/>
</dbReference>
<dbReference type="GO" id="GO:0009099">
    <property type="term" value="P:L-valine biosynthetic process"/>
    <property type="evidence" value="ECO:0007669"/>
    <property type="project" value="TreeGrafter"/>
</dbReference>
<sequence length="602" mass="64801">MQYEQQKTSAKEKTSVAKYVLETIRANGVDHVFMVPGGVIDPFLNQFGTGENDVKAIVAASEAGAAYMADGYARASGQFGVCMGIGGPGTANMVGPLAAACTDESPVLVLAGEVPTEWSGRGGFQDASEAGLNDVRMLSSVTEMALKVPEAQMVPHLLDRALRTMLGQELKPVSLSFPKQIQTQDIDIQSHPIKALHDVSRTPRAFDLSGAEQLCEGLIEASQAGQANVTILVGSGAVRSEATQALIQFAERYQIPVATTLKAKGVFPENHPLSLGVFGYSGTRHSTLALLHQRASGASQSETEGNQLLLVLGSSMNQRDTMRWDQGLQPEAGIYQVDLDISMFGKNFPVDVPVQGDVTAVLSWLLEKEQEARLLPLREMNHQRQQWLASIISQPRFYEPEYLVSDASPMNPARVIAELQKIAPQDTVIIGDSGAHRAFAGHYWQSHGPRQYLTATALAPMGWAIPAGVGAKVARPDHPCVVITGDGCMLMNGIEIQTAARHQLPLIVLVINNSALGNVFLRAETANAKELTSLSTHDWAAFSRSLGGDGIIVEHPDALANAFELALAAKGPFVIDARCDPNILTPVNPWRQELDHPDWAET</sequence>
<dbReference type="EMBL" id="JMIB01000032">
    <property type="protein sequence ID" value="KDM90498.1"/>
    <property type="molecule type" value="Genomic_DNA"/>
</dbReference>
<dbReference type="PANTHER" id="PTHR18968:SF13">
    <property type="entry name" value="ACETOLACTATE SYNTHASE CATALYTIC SUBUNIT, MITOCHONDRIAL"/>
    <property type="match status" value="1"/>
</dbReference>
<dbReference type="OrthoDB" id="9785953at2"/>
<dbReference type="SUPFAM" id="SSF52467">
    <property type="entry name" value="DHS-like NAD/FAD-binding domain"/>
    <property type="match status" value="1"/>
</dbReference>
<reference evidence="8 9" key="1">
    <citation type="submission" date="2014-04" db="EMBL/GenBank/DDBJ databases">
        <title>Draft genome sequence of Photobacterium halotolerans S2753: a solonamide, ngercheumicin and holomycin producer.</title>
        <authorList>
            <person name="Machado H.R."/>
            <person name="Gram L."/>
        </authorList>
    </citation>
    <scope>NUCLEOTIDE SEQUENCE [LARGE SCALE GENOMIC DNA]</scope>
    <source>
        <strain evidence="8 9">S2753</strain>
    </source>
</reference>
<dbReference type="GO" id="GO:0030976">
    <property type="term" value="F:thiamine pyrophosphate binding"/>
    <property type="evidence" value="ECO:0007669"/>
    <property type="project" value="InterPro"/>
</dbReference>
<dbReference type="PROSITE" id="PS00187">
    <property type="entry name" value="TPP_ENZYMES"/>
    <property type="match status" value="1"/>
</dbReference>
<feature type="domain" description="Thiamine pyrophosphate enzyme TPP-binding" evidence="6">
    <location>
        <begin position="432"/>
        <end position="576"/>
    </location>
</feature>
<proteinExistence type="inferred from homology"/>
<dbReference type="GO" id="GO:0000287">
    <property type="term" value="F:magnesium ion binding"/>
    <property type="evidence" value="ECO:0007669"/>
    <property type="project" value="InterPro"/>
</dbReference>
<dbReference type="Pfam" id="PF02776">
    <property type="entry name" value="TPP_enzyme_N"/>
    <property type="match status" value="1"/>
</dbReference>
<dbReference type="PANTHER" id="PTHR18968">
    <property type="entry name" value="THIAMINE PYROPHOSPHATE ENZYMES"/>
    <property type="match status" value="1"/>
</dbReference>
<gene>
    <name evidence="8" type="ORF">EA58_17385</name>
</gene>
<dbReference type="InterPro" id="IPR012001">
    <property type="entry name" value="Thiamin_PyroP_enz_TPP-bd_dom"/>
</dbReference>
<evidence type="ECO:0008006" key="10">
    <source>
        <dbReference type="Google" id="ProtNLM"/>
    </source>
</evidence>
<dbReference type="GO" id="GO:0003984">
    <property type="term" value="F:acetolactate synthase activity"/>
    <property type="evidence" value="ECO:0007669"/>
    <property type="project" value="TreeGrafter"/>
</dbReference>
<accession>A0A066RSX3</accession>
<comment type="cofactor">
    <cofactor evidence="1">
        <name>thiamine diphosphate</name>
        <dbReference type="ChEBI" id="CHEBI:58937"/>
    </cofactor>
</comment>
<evidence type="ECO:0000256" key="2">
    <source>
        <dbReference type="ARBA" id="ARBA00007812"/>
    </source>
</evidence>
<dbReference type="Gene3D" id="3.40.50.1220">
    <property type="entry name" value="TPP-binding domain"/>
    <property type="match status" value="1"/>
</dbReference>
<evidence type="ECO:0000256" key="1">
    <source>
        <dbReference type="ARBA" id="ARBA00001964"/>
    </source>
</evidence>
<dbReference type="InterPro" id="IPR012000">
    <property type="entry name" value="Thiamin_PyroP_enz_cen_dom"/>
</dbReference>
<dbReference type="STRING" id="1654360.EA58_17385"/>
<comment type="similarity">
    <text evidence="2 4">Belongs to the TPP enzyme family.</text>
</comment>
<protein>
    <recommendedName>
        <fullName evidence="10">Thiamine pyrophosphate-binding protein</fullName>
    </recommendedName>
</protein>
<dbReference type="AlphaFoldDB" id="A0A066RSX3"/>
<evidence type="ECO:0000313" key="8">
    <source>
        <dbReference type="EMBL" id="KDM90498.1"/>
    </source>
</evidence>
<dbReference type="RefSeq" id="WP_051642162.1">
    <property type="nucleotide sequence ID" value="NZ_JAGSGC010000001.1"/>
</dbReference>
<evidence type="ECO:0000256" key="3">
    <source>
        <dbReference type="ARBA" id="ARBA00023052"/>
    </source>
</evidence>
<evidence type="ECO:0000259" key="5">
    <source>
        <dbReference type="Pfam" id="PF00205"/>
    </source>
</evidence>
<evidence type="ECO:0000259" key="7">
    <source>
        <dbReference type="Pfam" id="PF02776"/>
    </source>
</evidence>
<dbReference type="SUPFAM" id="SSF52518">
    <property type="entry name" value="Thiamin diphosphate-binding fold (THDP-binding)"/>
    <property type="match status" value="2"/>
</dbReference>
<dbReference type="GO" id="GO:0050660">
    <property type="term" value="F:flavin adenine dinucleotide binding"/>
    <property type="evidence" value="ECO:0007669"/>
    <property type="project" value="TreeGrafter"/>
</dbReference>
<dbReference type="InterPro" id="IPR011766">
    <property type="entry name" value="TPP_enzyme_TPP-bd"/>
</dbReference>
<dbReference type="Pfam" id="PF02775">
    <property type="entry name" value="TPP_enzyme_C"/>
    <property type="match status" value="1"/>
</dbReference>
<dbReference type="Gene3D" id="3.40.50.970">
    <property type="match status" value="2"/>
</dbReference>
<dbReference type="InterPro" id="IPR000399">
    <property type="entry name" value="TPP-bd_CS"/>
</dbReference>
<dbReference type="CDD" id="cd07035">
    <property type="entry name" value="TPP_PYR_POX_like"/>
    <property type="match status" value="1"/>
</dbReference>
<dbReference type="GO" id="GO:0009097">
    <property type="term" value="P:isoleucine biosynthetic process"/>
    <property type="evidence" value="ECO:0007669"/>
    <property type="project" value="TreeGrafter"/>
</dbReference>
<evidence type="ECO:0000313" key="9">
    <source>
        <dbReference type="Proteomes" id="UP000027192"/>
    </source>
</evidence>
<dbReference type="InterPro" id="IPR029061">
    <property type="entry name" value="THDP-binding"/>
</dbReference>
<keyword evidence="3 4" id="KW-0786">Thiamine pyrophosphate</keyword>
<feature type="domain" description="Thiamine pyrophosphate enzyme central" evidence="5">
    <location>
        <begin position="227"/>
        <end position="364"/>
    </location>
</feature>
<dbReference type="InterPro" id="IPR029035">
    <property type="entry name" value="DHS-like_NAD/FAD-binding_dom"/>
</dbReference>